<gene>
    <name evidence="7" type="ORF">K05K4_16630</name>
</gene>
<dbReference type="Gene3D" id="3.40.50.410">
    <property type="entry name" value="von Willebrand factor, type A domain"/>
    <property type="match status" value="1"/>
</dbReference>
<dbReference type="CDD" id="cd00198">
    <property type="entry name" value="vWFA"/>
    <property type="match status" value="1"/>
</dbReference>
<feature type="domain" description="VWFA" evidence="6">
    <location>
        <begin position="3229"/>
        <end position="3414"/>
    </location>
</feature>
<feature type="region of interest" description="Disordered" evidence="5">
    <location>
        <begin position="1687"/>
        <end position="1710"/>
    </location>
</feature>
<dbReference type="RefSeq" id="WP_231970806.1">
    <property type="nucleotide sequence ID" value="NZ_CP017889.1"/>
</dbReference>
<feature type="region of interest" description="Disordered" evidence="5">
    <location>
        <begin position="396"/>
        <end position="420"/>
    </location>
</feature>
<feature type="region of interest" description="Disordered" evidence="5">
    <location>
        <begin position="784"/>
        <end position="807"/>
    </location>
</feature>
<dbReference type="PANTHER" id="PTHR11878:SF65">
    <property type="entry name" value="NA_CA-EXCHANGE PROTEIN, ISOFORM G"/>
    <property type="match status" value="1"/>
</dbReference>
<dbReference type="InterPro" id="IPR003644">
    <property type="entry name" value="Calx_beta"/>
</dbReference>
<reference evidence="7" key="1">
    <citation type="submission" date="2016-10" db="EMBL/GenBank/DDBJ databases">
        <title>The High Quality Genome of Vibrio alginolyticus K01M1.</title>
        <authorList>
            <person name="Wendling C."/>
            <person name="Chibani C.M."/>
            <person name="Hertel R."/>
            <person name="Sproer C."/>
            <person name="Bunk B."/>
            <person name="Overmann J."/>
            <person name="Roth O."/>
            <person name="Liesegang H."/>
        </authorList>
    </citation>
    <scope>NUCLEOTIDE SEQUENCE</scope>
    <source>
        <strain evidence="7">K05K4</strain>
    </source>
</reference>
<feature type="region of interest" description="Disordered" evidence="5">
    <location>
        <begin position="2074"/>
        <end position="2097"/>
    </location>
</feature>
<feature type="region of interest" description="Disordered" evidence="5">
    <location>
        <begin position="913"/>
        <end position="935"/>
    </location>
</feature>
<sequence>MDRVALSSLMSNVVVIGLDGNLRSLESGQLPQPGELIIEEVSDTSELIVQQVTPQGSSINVTDDVTALIEAIASGEDPAALGEDFEPAAGEESGSSPQNTGAIDRTGAELLASTNFETVGIDGIGLSTTQALSLLDLFRVINGPVPPTILVQEISSPTINEGDQVVFDITLSQTTEDNTDVILSLLDGTATGGSADENGSDYVNERVLITFSDGTTEEVSVGESGTFTISIPPGESDFTVSIDSIDDSIFEGPETFTLSGTTEEQSTPVTGTATILDDGSGPGSNPDDDRPAVTMSDAGTVNEGDTANFKVTLSNASEAETQVELGLNLGDTEAGDLGTLEYNTGSGWVAVPNDGVVTVPAGQTEFDVRISSIDDAVYEGPEDFSVTVTGIGAVQGSDTGTATIVDDGTGPGPDPDDDRPSVTISDAGTINEGETANFKVTLSNASESTVQVELGLNLGDTEVGDLGTLEYNTGSGWVAVPNDGVVTVPAGQTEFDVRISSIDDAVYEGPEDFSVTVTGIGAVQGSDTGTATIVDDGTGPGPDPDDDRPSVTISDAGTINEGETANFKVTLSNASESTVQVELGLNLGDTEVGDLGTLEYNTGSGWVAVPNDGVVTVPAGQTEFDVRISSIDDAVYEGPEDFSVTVTGIGAVQGSDTGTATIVDDGTGPGPDPDDDRPSVTISDAGTINEGETANFKVTLSNASESTVQVELGLNLGDTEVGDLGTLEYNTGSGWVAVPNDGVVTVPAGQTEFDVRISSIDDAVYEGPEDFSVTVTGIGAVQGSDTGTATIVDDGTGPGPDPDDDRPSVTISDAGTINEGDTANFKVTLSNASESTVQVELGLNLGDTEVGDLGTLEYNTGSGWVAVPNDGVVTVPAGQTEFDVRIAAIDDAVYEGPEDFSVTVTGIGAVQGSDTGTATIVDDGSGPGPDPDDDRPSVTISDAGTINEGDTANFKVTLSNASEAETQVELGLNLGDTEAGDLGTLEYNTGSGWVAVPNDGVVTVPAGQTEFDVRIASTDDAVYEGPEDFSVTVTGIGAVQGSDTGTATIVDDGSGPGPDPDDDRPNVTISDAGTINEGETANFKVTLSNASEAETQVELGLNLGDTEVGDLGTLEYNTGSGWVAVPNDGVVTVPAGQTEFDVRIASIDDAVYEGPEDFSVTVTGIGAVQGSDTGTATIVDDGTGPGPDPDDDRPSVTISDAGTINEGETANFKVTLSNAAESTVQVELGLNLGDTEVGDLGTLEYNTGSGWVAVPNDGVVTVPAGQTEFDVRIASIDDAVYEGPEDFSVTVTGIGAVQGSDTGTATIVDDGSGPGPDPDDDRPSVTITDAGTINEGDTANFKVTLSNASEAETQVELGLNLGDTEAGDLGTLEYNTGSGWVAVPNDGVVTVPAGQTEFDVRIASTDDAVYEGPEDFSVTVTGIGAVQGSDTGTATIVDDGSGPGPDPDDDRPNVIISDAGTINEGETANFKVTLSNASEAETQVELGLNLGDTEVGDLGTLEYNTGSGWVAVPNDGVVTVPAGQTEFDVRIASIDDAVYEGPEDFSVTVTGIGAVQGSDTGTATIVDDGTGPGPDPDDDRPSVTITDAGTINEGDTANFKVTLSNASESTVQVELGLNLGDTEVGDLGTLEYNTGSGWVAVPNDGVVTVPAGQTEFDVRIASIDDAVYEGPEDFSVTVTGIGAVQGSDTGTATIVDDGSGPGPDPDDDRPNVTISDAGTINEGDTANFKVTLSNASESAVQVELGLNLGDTEVGDLGTLEYNTGSGWVTVPNDGVVTVPAGQTEFDVRIASIDDAVYEGPEDFSVTVTGIGAVQGSDTGTATIVDDGSGPGPDPDDDRPNVTISDAGTINEGDTANLKVTLSNASESAVQVELGLNLGDTEVGDLGTLEYNTGSGWVTVPNDGVVTVPAGQTEFDVRIAAIDDAVYEGPEDFSVTVTGIGAVQGSDTGTATIVDDGSGPGPDPDDDRPSVTISDAGTINEGDTANFKVTLSNASESTVQVELGLNLGDTEVGDLGTLEYNTGSGWVAVPNDGVVTVPAGQTEFDVRIAAIDDAVYEGPEDFSVTVTGIGAVQGSDTGTATIVDDGSGPGPDPDDDRPSVTISDAGTINEGETANFKVTLSNASESTVQIELGLNLGDTEVGDLGTLEYNTGSGWVTVPNDGVVTVPAGQTEFDVRIAAIDDAVYEGPEDFSVTVTGIGAVQGSDTGTATIVDDGSGPGPDPDDDRPSVTISDAGTINEGETANFKVTLSNASESTVQIELGLNLGDTEVGDLGTLEYNTGSGWVTVPNDGVVTVPAGQTEFDVRIAAIDDAVYEGPEDFSVTVTGIGAVQGSDTGTATIVDDGSGPGPDPDDDRPSVTISDAGTINEGETANFKVTLSNASESTVQIELGLNLGDTEVGDLGTLEYNTGSGWVTVPNDGVVTVPAGQTEFDVRIAAIDDAVYEGPEDFSVTVTGIGAVQGSDTGTATIVDDGSGPGPDPDDDRPSVTISDAGTINEGETANFKVTLSNASESTVQIELGLNLGDTEVGDLGTLEYNTGSGWVTVPNDGVVTVPAGQTEFDVRIASIDDAVYEGPEDFSVTVTGIGAVQGSDTGTATIIDNDAPPSISNVVNAVVSEEGLANGIPDNTGAPSDTTNSASFSGTFTVADPDTANVSVVLAGPNNLTSGGEPISWTWDNSTQTLTAKTAHLSVVATVVLSEPSASGQGSWDYTITLFEPLDHPVNDVEDIINFDLQISVSDGQTTTSQSLNVAVEDDCPYVPVVVQPVDVSLTGAPNVLTGRIDFAGSEADATSRTFGDVVVTANGFVSDESVMLGTAEINQSSEGIGVKSSGNNGFQLENEVDYRFAGNEGVSEQLIIDLGNKVAYGAEIEFEKMFGGELEKGIASFYRDGVLIAQQSFSSDASSGDYAANFNVQQGGFDKIILEATSNGNGPDTEDNSDFTVKSITFTGAYSGVPIASADGNLGAVYGADGPGSIVLNGGEAGLETLDGKDVLIYVDPQNSNRLIAEADGELAFEVQLTPSTGKWEFFQYLPLTSPYGDGDIDFNYTITDNDGDSKTGYFSVNPYAPPIVEGVTLNVSEEGLSNAIADDSALNGFDDTTDSSTDVEQLTLGQTVDSVTLSEPSTALTSNGISVTWTLSNNDQMLIGSANGEEVIKISVNDTGVVSTELLGPIDHSNPSGEDTLNIEVPVLVSNARGLTNSTTVNVIVEDDSPDSASIIHDVVAETKESANVQLIMDVSGSMRTDNRLQIMKDSATQLLNQYESIGQTRVQIITYSSTASTYAIGAATWLTVEEAKAYIETLTAGGATNYNNALNEAKQSWDDVGKLTSASNVSYFLSDGQPNPASSFINDAREQSWIDHLTDPDNQITALAYGMGVNLMPEQLDRVAYDGFLNQDLDGVVVPDVTQLPPVMLQSVIQPVGGNLMYTTSPDTGIGADGGYISEIEHDGVTYSFDGSDLIVTDNNDGISHAFDDTTMQLTIYIDSKHTLEIDLNDGAYAFYGAVGDTVETLDFDYVLTDNDGDQSENTLQFIIDENGGVNASSNGSANIIEAEVDVSHDILIGNDNEADVFKWVNDSLDTGTDLIRGFERDLDTLDLSEVVEDAGHNTIEELLNSIDLNIDGDDLSLEITHNDGNSIQTIVIENGATEFSDLIVGNADFERDVLSALTKVNLEP</sequence>
<dbReference type="SUPFAM" id="SSF53300">
    <property type="entry name" value="vWA-like"/>
    <property type="match status" value="1"/>
</dbReference>
<feature type="region of interest" description="Disordered" evidence="5">
    <location>
        <begin position="2203"/>
        <end position="2226"/>
    </location>
</feature>
<dbReference type="InterPro" id="IPR002035">
    <property type="entry name" value="VWF_A"/>
</dbReference>
<feature type="region of interest" description="Disordered" evidence="5">
    <location>
        <begin position="1945"/>
        <end position="1967"/>
    </location>
</feature>
<dbReference type="GO" id="GO:0030001">
    <property type="term" value="P:metal ion transport"/>
    <property type="evidence" value="ECO:0007669"/>
    <property type="project" value="TreeGrafter"/>
</dbReference>
<evidence type="ECO:0000256" key="5">
    <source>
        <dbReference type="SAM" id="MobiDB-lite"/>
    </source>
</evidence>
<dbReference type="GO" id="GO:0007154">
    <property type="term" value="P:cell communication"/>
    <property type="evidence" value="ECO:0007669"/>
    <property type="project" value="InterPro"/>
</dbReference>
<dbReference type="InterPro" id="IPR036465">
    <property type="entry name" value="vWFA_dom_sf"/>
</dbReference>
<feature type="region of interest" description="Disordered" evidence="5">
    <location>
        <begin position="2332"/>
        <end position="2355"/>
    </location>
</feature>
<dbReference type="SUPFAM" id="SSF141072">
    <property type="entry name" value="CalX-like"/>
    <property type="match status" value="19"/>
</dbReference>
<accession>A0A1W6TCA3</accession>
<dbReference type="PANTHER" id="PTHR11878">
    <property type="entry name" value="SODIUM/CALCIUM EXCHANGER"/>
    <property type="match status" value="1"/>
</dbReference>
<evidence type="ECO:0000256" key="1">
    <source>
        <dbReference type="ARBA" id="ARBA00022729"/>
    </source>
</evidence>
<evidence type="ECO:0000256" key="3">
    <source>
        <dbReference type="ARBA" id="ARBA00022837"/>
    </source>
</evidence>
<feature type="compositionally biased region" description="Polar residues" evidence="5">
    <location>
        <begin position="258"/>
        <end position="273"/>
    </location>
</feature>
<name>A0A1W6TCA3_VIBAL</name>
<dbReference type="InterPro" id="IPR051171">
    <property type="entry name" value="CaCA"/>
</dbReference>
<evidence type="ECO:0000256" key="2">
    <source>
        <dbReference type="ARBA" id="ARBA00022737"/>
    </source>
</evidence>
<dbReference type="Gene3D" id="2.60.40.2030">
    <property type="match status" value="19"/>
</dbReference>
<dbReference type="SMART" id="SM00327">
    <property type="entry name" value="VWA"/>
    <property type="match status" value="1"/>
</dbReference>
<evidence type="ECO:0000256" key="4">
    <source>
        <dbReference type="ARBA" id="ARBA00023065"/>
    </source>
</evidence>
<feature type="region of interest" description="Disordered" evidence="5">
    <location>
        <begin position="1171"/>
        <end position="1194"/>
    </location>
</feature>
<feature type="region of interest" description="Disordered" evidence="5">
    <location>
        <begin position="1816"/>
        <end position="1839"/>
    </location>
</feature>
<evidence type="ECO:0000313" key="7">
    <source>
        <dbReference type="EMBL" id="ARP18499.1"/>
    </source>
</evidence>
<feature type="region of interest" description="Disordered" evidence="5">
    <location>
        <begin position="258"/>
        <end position="303"/>
    </location>
</feature>
<protein>
    <submittedName>
        <fullName evidence="7">Calx-beta domain protein</fullName>
    </submittedName>
</protein>
<keyword evidence="3" id="KW-0106">Calcium</keyword>
<feature type="region of interest" description="Disordered" evidence="5">
    <location>
        <begin position="1429"/>
        <end position="1451"/>
    </location>
</feature>
<dbReference type="Pfam" id="PF03160">
    <property type="entry name" value="Calx-beta"/>
    <property type="match status" value="19"/>
</dbReference>
<dbReference type="InterPro" id="IPR038081">
    <property type="entry name" value="CalX-like_sf"/>
</dbReference>
<feature type="region of interest" description="Disordered" evidence="5">
    <location>
        <begin position="1042"/>
        <end position="1065"/>
    </location>
</feature>
<dbReference type="GO" id="GO:0016020">
    <property type="term" value="C:membrane"/>
    <property type="evidence" value="ECO:0007669"/>
    <property type="project" value="InterPro"/>
</dbReference>
<keyword evidence="1" id="KW-0732">Signal</keyword>
<feature type="region of interest" description="Disordered" evidence="5">
    <location>
        <begin position="655"/>
        <end position="678"/>
    </location>
</feature>
<feature type="region of interest" description="Disordered" evidence="5">
    <location>
        <begin position="526"/>
        <end position="549"/>
    </location>
</feature>
<dbReference type="Pfam" id="PF13519">
    <property type="entry name" value="VWA_2"/>
    <property type="match status" value="1"/>
</dbReference>
<dbReference type="PROSITE" id="PS50234">
    <property type="entry name" value="VWFA"/>
    <property type="match status" value="1"/>
</dbReference>
<feature type="region of interest" description="Disordered" evidence="5">
    <location>
        <begin position="79"/>
        <end position="102"/>
    </location>
</feature>
<dbReference type="EMBL" id="CP017902">
    <property type="protein sequence ID" value="ARP18499.1"/>
    <property type="molecule type" value="Genomic_DNA"/>
</dbReference>
<feature type="region of interest" description="Disordered" evidence="5">
    <location>
        <begin position="2461"/>
        <end position="2484"/>
    </location>
</feature>
<evidence type="ECO:0000259" key="6">
    <source>
        <dbReference type="PROSITE" id="PS50234"/>
    </source>
</evidence>
<keyword evidence="4" id="KW-0813">Transport</keyword>
<proteinExistence type="predicted"/>
<feature type="region of interest" description="Disordered" evidence="5">
    <location>
        <begin position="1301"/>
        <end position="1322"/>
    </location>
</feature>
<keyword evidence="2" id="KW-0677">Repeat</keyword>
<organism evidence="7">
    <name type="scientific">Vibrio alginolyticus</name>
    <dbReference type="NCBI Taxonomy" id="663"/>
    <lineage>
        <taxon>Bacteria</taxon>
        <taxon>Pseudomonadati</taxon>
        <taxon>Pseudomonadota</taxon>
        <taxon>Gammaproteobacteria</taxon>
        <taxon>Vibrionales</taxon>
        <taxon>Vibrionaceae</taxon>
        <taxon>Vibrio</taxon>
    </lineage>
</organism>
<keyword evidence="4" id="KW-0406">Ion transport</keyword>